<evidence type="ECO:0000313" key="6">
    <source>
        <dbReference type="EMBL" id="MBS4223564.1"/>
    </source>
</evidence>
<dbReference type="SUPFAM" id="SSF46785">
    <property type="entry name" value="Winged helix' DNA-binding domain"/>
    <property type="match status" value="1"/>
</dbReference>
<dbReference type="PANTHER" id="PTHR30346:SF28">
    <property type="entry name" value="HTH-TYPE TRANSCRIPTIONAL REGULATOR CYNR"/>
    <property type="match status" value="1"/>
</dbReference>
<dbReference type="Gene3D" id="1.10.10.10">
    <property type="entry name" value="Winged helix-like DNA-binding domain superfamily/Winged helix DNA-binding domain"/>
    <property type="match status" value="1"/>
</dbReference>
<accession>A0A942UTB2</accession>
<evidence type="ECO:0000259" key="5">
    <source>
        <dbReference type="PROSITE" id="PS50931"/>
    </source>
</evidence>
<dbReference type="Proteomes" id="UP000676456">
    <property type="component" value="Unassembled WGS sequence"/>
</dbReference>
<dbReference type="FunFam" id="1.10.10.10:FF:000001">
    <property type="entry name" value="LysR family transcriptional regulator"/>
    <property type="match status" value="1"/>
</dbReference>
<sequence>MELRQIQYFIEVAKREHMTDAADALHVAQSAVSRQIVNLEAELGINLFIREGRNIRLTPIGRMFLEKMQQAMDVIEQARREIEECLDPEKGTVRIGFPSSLAAHLLPTVISAFRKKHPDVKFQLHQDSYRNLIDSVLKGDIDMALLGPLPMEERRVKSEILFMENLVALLSSNHPLAGKSSIPLDALRGDSFILSPKGYILRDVVINACKQYGFEPAVSFEGKDIDAIKGLVSAGLGVTLLPEITLVDSLPRATAKVRIAEPRVTRTVGVIIPKDRELMPTELLFYQFLRNFFNTLNEYQ</sequence>
<gene>
    <name evidence="6" type="ORF">KHA91_12480</name>
</gene>
<proteinExistence type="inferred from homology"/>
<dbReference type="GO" id="GO:0003677">
    <property type="term" value="F:DNA binding"/>
    <property type="evidence" value="ECO:0007669"/>
    <property type="project" value="UniProtKB-KW"/>
</dbReference>
<evidence type="ECO:0000256" key="1">
    <source>
        <dbReference type="ARBA" id="ARBA00009437"/>
    </source>
</evidence>
<keyword evidence="4" id="KW-0804">Transcription</keyword>
<dbReference type="Gene3D" id="3.40.190.10">
    <property type="entry name" value="Periplasmic binding protein-like II"/>
    <property type="match status" value="2"/>
</dbReference>
<reference evidence="6 7" key="1">
    <citation type="submission" date="2021-05" db="EMBL/GenBank/DDBJ databases">
        <title>Novel Bacillus species.</title>
        <authorList>
            <person name="Liu G."/>
        </authorList>
    </citation>
    <scope>NUCLEOTIDE SEQUENCE [LARGE SCALE GENOMIC DNA]</scope>
    <source>
        <strain evidence="6 7">FJAT-49682</strain>
    </source>
</reference>
<dbReference type="EMBL" id="JAGYPN010000002">
    <property type="protein sequence ID" value="MBS4223564.1"/>
    <property type="molecule type" value="Genomic_DNA"/>
</dbReference>
<dbReference type="AlphaFoldDB" id="A0A942UTB2"/>
<dbReference type="CDD" id="cd08434">
    <property type="entry name" value="PBP2_GltC_like"/>
    <property type="match status" value="1"/>
</dbReference>
<keyword evidence="7" id="KW-1185">Reference proteome</keyword>
<evidence type="ECO:0000313" key="7">
    <source>
        <dbReference type="Proteomes" id="UP000676456"/>
    </source>
</evidence>
<dbReference type="RefSeq" id="WP_213098564.1">
    <property type="nucleotide sequence ID" value="NZ_JAGYPH010000002.1"/>
</dbReference>
<protein>
    <submittedName>
        <fullName evidence="6">LysR family transcriptional regulator</fullName>
    </submittedName>
</protein>
<comment type="caution">
    <text evidence="6">The sequence shown here is derived from an EMBL/GenBank/DDBJ whole genome shotgun (WGS) entry which is preliminary data.</text>
</comment>
<dbReference type="SUPFAM" id="SSF53850">
    <property type="entry name" value="Periplasmic binding protein-like II"/>
    <property type="match status" value="1"/>
</dbReference>
<evidence type="ECO:0000256" key="2">
    <source>
        <dbReference type="ARBA" id="ARBA00023015"/>
    </source>
</evidence>
<dbReference type="Pfam" id="PF03466">
    <property type="entry name" value="LysR_substrate"/>
    <property type="match status" value="1"/>
</dbReference>
<dbReference type="Pfam" id="PF00126">
    <property type="entry name" value="HTH_1"/>
    <property type="match status" value="1"/>
</dbReference>
<dbReference type="GO" id="GO:0032993">
    <property type="term" value="C:protein-DNA complex"/>
    <property type="evidence" value="ECO:0007669"/>
    <property type="project" value="TreeGrafter"/>
</dbReference>
<dbReference type="PROSITE" id="PS50931">
    <property type="entry name" value="HTH_LYSR"/>
    <property type="match status" value="1"/>
</dbReference>
<dbReference type="GO" id="GO:0003700">
    <property type="term" value="F:DNA-binding transcription factor activity"/>
    <property type="evidence" value="ECO:0007669"/>
    <property type="project" value="InterPro"/>
</dbReference>
<dbReference type="InterPro" id="IPR036390">
    <property type="entry name" value="WH_DNA-bd_sf"/>
</dbReference>
<dbReference type="InterPro" id="IPR036388">
    <property type="entry name" value="WH-like_DNA-bd_sf"/>
</dbReference>
<keyword evidence="2" id="KW-0805">Transcription regulation</keyword>
<keyword evidence="3" id="KW-0238">DNA-binding</keyword>
<organism evidence="6 7">
    <name type="scientific">Lederbergia citrea</name>
    <dbReference type="NCBI Taxonomy" id="2833581"/>
    <lineage>
        <taxon>Bacteria</taxon>
        <taxon>Bacillati</taxon>
        <taxon>Bacillota</taxon>
        <taxon>Bacilli</taxon>
        <taxon>Bacillales</taxon>
        <taxon>Bacillaceae</taxon>
        <taxon>Lederbergia</taxon>
    </lineage>
</organism>
<evidence type="ECO:0000256" key="4">
    <source>
        <dbReference type="ARBA" id="ARBA00023163"/>
    </source>
</evidence>
<dbReference type="PANTHER" id="PTHR30346">
    <property type="entry name" value="TRANSCRIPTIONAL DUAL REGULATOR HCAR-RELATED"/>
    <property type="match status" value="1"/>
</dbReference>
<feature type="domain" description="HTH lysR-type" evidence="5">
    <location>
        <begin position="1"/>
        <end position="58"/>
    </location>
</feature>
<dbReference type="PRINTS" id="PR00039">
    <property type="entry name" value="HTHLYSR"/>
</dbReference>
<dbReference type="InterPro" id="IPR000847">
    <property type="entry name" value="LysR_HTH_N"/>
</dbReference>
<dbReference type="InterPro" id="IPR005119">
    <property type="entry name" value="LysR_subst-bd"/>
</dbReference>
<comment type="similarity">
    <text evidence="1">Belongs to the LysR transcriptional regulatory family.</text>
</comment>
<evidence type="ECO:0000256" key="3">
    <source>
        <dbReference type="ARBA" id="ARBA00023125"/>
    </source>
</evidence>
<name>A0A942UTB2_9BACI</name>